<organism evidence="2 3">
    <name type="scientific">Saccharothrix tamanrassetensis</name>
    <dbReference type="NCBI Taxonomy" id="1051531"/>
    <lineage>
        <taxon>Bacteria</taxon>
        <taxon>Bacillati</taxon>
        <taxon>Actinomycetota</taxon>
        <taxon>Actinomycetes</taxon>
        <taxon>Pseudonocardiales</taxon>
        <taxon>Pseudonocardiaceae</taxon>
        <taxon>Saccharothrix</taxon>
    </lineage>
</organism>
<comment type="caution">
    <text evidence="2">The sequence shown here is derived from an EMBL/GenBank/DDBJ whole genome shotgun (WGS) entry which is preliminary data.</text>
</comment>
<dbReference type="RefSeq" id="WP_312864870.1">
    <property type="nucleotide sequence ID" value="NZ_JACHJN010000003.1"/>
</dbReference>
<dbReference type="Proteomes" id="UP000547510">
    <property type="component" value="Unassembled WGS sequence"/>
</dbReference>
<feature type="domain" description="Putative restriction endonuclease" evidence="1">
    <location>
        <begin position="25"/>
        <end position="187"/>
    </location>
</feature>
<dbReference type="EMBL" id="JACHJN010000003">
    <property type="protein sequence ID" value="MBB5955797.1"/>
    <property type="molecule type" value="Genomic_DNA"/>
</dbReference>
<reference evidence="2 3" key="1">
    <citation type="submission" date="2020-08" db="EMBL/GenBank/DDBJ databases">
        <title>Genomic Encyclopedia of Type Strains, Phase III (KMG-III): the genomes of soil and plant-associated and newly described type strains.</title>
        <authorList>
            <person name="Whitman W."/>
        </authorList>
    </citation>
    <scope>NUCLEOTIDE SEQUENCE [LARGE SCALE GENOMIC DNA]</scope>
    <source>
        <strain evidence="2 3">CECT 8640</strain>
    </source>
</reference>
<dbReference type="InterPro" id="IPR008538">
    <property type="entry name" value="Uma2"/>
</dbReference>
<evidence type="ECO:0000313" key="2">
    <source>
        <dbReference type="EMBL" id="MBB5955797.1"/>
    </source>
</evidence>
<dbReference type="InterPro" id="IPR012296">
    <property type="entry name" value="Nuclease_put_TT1808"/>
</dbReference>
<dbReference type="CDD" id="cd06260">
    <property type="entry name" value="DUF820-like"/>
    <property type="match status" value="1"/>
</dbReference>
<gene>
    <name evidence="2" type="ORF">FHS29_002378</name>
</gene>
<accession>A0A841CI44</accession>
<dbReference type="PANTHER" id="PTHR35400:SF1">
    <property type="entry name" value="SLR1083 PROTEIN"/>
    <property type="match status" value="1"/>
</dbReference>
<dbReference type="SUPFAM" id="SSF52980">
    <property type="entry name" value="Restriction endonuclease-like"/>
    <property type="match status" value="1"/>
</dbReference>
<protein>
    <recommendedName>
        <fullName evidence="1">Putative restriction endonuclease domain-containing protein</fullName>
    </recommendedName>
</protein>
<sequence length="189" mass="20771">MALPADYEYERRNPLLDHNGPWTLADVLALPQDRLQRVELVDGAIRVSPVGVYRHQRLAFRIAMVLESACPSGLEATAGVNVLLSDTRLLIPDFTINVSGPFGLTLPASELVMAGEVLSPSTRLDDLMLKRKLYAEAGVPFYLVIDPEGDEVTATLFELPEGEYVEAVRSEAGVLRLDRPFPVTIELSP</sequence>
<evidence type="ECO:0000313" key="3">
    <source>
        <dbReference type="Proteomes" id="UP000547510"/>
    </source>
</evidence>
<keyword evidence="3" id="KW-1185">Reference proteome</keyword>
<dbReference type="Pfam" id="PF05685">
    <property type="entry name" value="Uma2"/>
    <property type="match status" value="1"/>
</dbReference>
<evidence type="ECO:0000259" key="1">
    <source>
        <dbReference type="Pfam" id="PF05685"/>
    </source>
</evidence>
<dbReference type="AlphaFoldDB" id="A0A841CI44"/>
<dbReference type="InterPro" id="IPR011335">
    <property type="entry name" value="Restrct_endonuc-II-like"/>
</dbReference>
<dbReference type="PANTHER" id="PTHR35400">
    <property type="entry name" value="SLR1083 PROTEIN"/>
    <property type="match status" value="1"/>
</dbReference>
<name>A0A841CI44_9PSEU</name>
<dbReference type="Gene3D" id="3.90.1570.10">
    <property type="entry name" value="tt1808, chain A"/>
    <property type="match status" value="1"/>
</dbReference>
<proteinExistence type="predicted"/>